<comment type="caution">
    <text evidence="1">The sequence shown here is derived from an EMBL/GenBank/DDBJ whole genome shotgun (WGS) entry which is preliminary data.</text>
</comment>
<accession>A0A438E7Y1</accession>
<protein>
    <submittedName>
        <fullName evidence="1">Uncharacterized protein</fullName>
    </submittedName>
</protein>
<dbReference type="EMBL" id="QGNW01001366">
    <property type="protein sequence ID" value="RVW43876.1"/>
    <property type="molecule type" value="Genomic_DNA"/>
</dbReference>
<name>A0A438E7Y1_VITVI</name>
<proteinExistence type="predicted"/>
<reference evidence="1 2" key="1">
    <citation type="journal article" date="2018" name="PLoS Genet.">
        <title>Population sequencing reveals clonal diversity and ancestral inbreeding in the grapevine cultivar Chardonnay.</title>
        <authorList>
            <person name="Roach M.J."/>
            <person name="Johnson D.L."/>
            <person name="Bohlmann J."/>
            <person name="van Vuuren H.J."/>
            <person name="Jones S.J."/>
            <person name="Pretorius I.S."/>
            <person name="Schmidt S.A."/>
            <person name="Borneman A.R."/>
        </authorList>
    </citation>
    <scope>NUCLEOTIDE SEQUENCE [LARGE SCALE GENOMIC DNA]</scope>
    <source>
        <strain evidence="2">cv. Chardonnay</strain>
        <tissue evidence="1">Leaf</tissue>
    </source>
</reference>
<dbReference type="Proteomes" id="UP000288805">
    <property type="component" value="Unassembled WGS sequence"/>
</dbReference>
<gene>
    <name evidence="1" type="ORF">CK203_072336</name>
</gene>
<evidence type="ECO:0000313" key="2">
    <source>
        <dbReference type="Proteomes" id="UP000288805"/>
    </source>
</evidence>
<organism evidence="1 2">
    <name type="scientific">Vitis vinifera</name>
    <name type="common">Grape</name>
    <dbReference type="NCBI Taxonomy" id="29760"/>
    <lineage>
        <taxon>Eukaryota</taxon>
        <taxon>Viridiplantae</taxon>
        <taxon>Streptophyta</taxon>
        <taxon>Embryophyta</taxon>
        <taxon>Tracheophyta</taxon>
        <taxon>Spermatophyta</taxon>
        <taxon>Magnoliopsida</taxon>
        <taxon>eudicotyledons</taxon>
        <taxon>Gunneridae</taxon>
        <taxon>Pentapetalae</taxon>
        <taxon>rosids</taxon>
        <taxon>Vitales</taxon>
        <taxon>Vitaceae</taxon>
        <taxon>Viteae</taxon>
        <taxon>Vitis</taxon>
    </lineage>
</organism>
<dbReference type="AlphaFoldDB" id="A0A438E7Y1"/>
<sequence length="83" mass="9253">MFSKILPIFKGGYHRGVILQSSGLTWFFSGKEEEESLEGHSYIPVLDELNLEPPSSPSQTLVTWQLALVTIKISPFGNIPHPN</sequence>
<evidence type="ECO:0000313" key="1">
    <source>
        <dbReference type="EMBL" id="RVW43876.1"/>
    </source>
</evidence>